<dbReference type="InterPro" id="IPR002993">
    <property type="entry name" value="ODC_AZ"/>
</dbReference>
<dbReference type="GO" id="GO:0075523">
    <property type="term" value="P:viral translational frameshifting"/>
    <property type="evidence" value="ECO:0007669"/>
    <property type="project" value="UniProtKB-KW"/>
</dbReference>
<evidence type="ECO:0000256" key="5">
    <source>
        <dbReference type="ARBA" id="ARBA00022758"/>
    </source>
</evidence>
<dbReference type="PANTHER" id="PTHR10279">
    <property type="entry name" value="ORNITHINE DECARBOXYLASE ANTIZYME"/>
    <property type="match status" value="1"/>
</dbReference>
<evidence type="ECO:0000256" key="3">
    <source>
        <dbReference type="ARBA" id="ARBA00011486"/>
    </source>
</evidence>
<keyword evidence="8" id="KW-1185">Reference proteome</keyword>
<evidence type="ECO:0000256" key="2">
    <source>
        <dbReference type="ARBA" id="ARBA00008796"/>
    </source>
</evidence>
<keyword evidence="5" id="KW-0688">Ribosomal frameshifting</keyword>
<comment type="function">
    <text evidence="1">Ornithine decarboxylase (ODC) antizyme protein that negatively regulates ODC activity and intracellular polyamine biosynthesis in response to increased intracellular polyamine levels. Binds to ODC monomers, inhibiting the assembly of the functional ODC homodimer, and targets the monomers for ubiquitin-independent proteolytic destruction by the 26S proteasome.</text>
</comment>
<dbReference type="InterPro" id="IPR016181">
    <property type="entry name" value="Acyl_CoA_acyltransferase"/>
</dbReference>
<dbReference type="OrthoDB" id="5959761at2759"/>
<reference evidence="7" key="1">
    <citation type="submission" date="2022-07" db="EMBL/GenBank/DDBJ databases">
        <title>Phylogenomic reconstructions and comparative analyses of Kickxellomycotina fungi.</title>
        <authorList>
            <person name="Reynolds N.K."/>
            <person name="Stajich J.E."/>
            <person name="Barry K."/>
            <person name="Grigoriev I.V."/>
            <person name="Crous P."/>
            <person name="Smith M.E."/>
        </authorList>
    </citation>
    <scope>NUCLEOTIDE SEQUENCE</scope>
    <source>
        <strain evidence="7">RSA 861</strain>
    </source>
</reference>
<dbReference type="GO" id="GO:0008073">
    <property type="term" value="F:ornithine decarboxylase inhibitor activity"/>
    <property type="evidence" value="ECO:0007669"/>
    <property type="project" value="InterPro"/>
</dbReference>
<dbReference type="EMBL" id="JANBPT010000027">
    <property type="protein sequence ID" value="KAJ1929677.1"/>
    <property type="molecule type" value="Genomic_DNA"/>
</dbReference>
<proteinExistence type="inferred from homology"/>
<dbReference type="GO" id="GO:0005737">
    <property type="term" value="C:cytoplasm"/>
    <property type="evidence" value="ECO:0007669"/>
    <property type="project" value="TreeGrafter"/>
</dbReference>
<organism evidence="7 8">
    <name type="scientific">Tieghemiomyces parasiticus</name>
    <dbReference type="NCBI Taxonomy" id="78921"/>
    <lineage>
        <taxon>Eukaryota</taxon>
        <taxon>Fungi</taxon>
        <taxon>Fungi incertae sedis</taxon>
        <taxon>Zoopagomycota</taxon>
        <taxon>Kickxellomycotina</taxon>
        <taxon>Dimargaritomycetes</taxon>
        <taxon>Dimargaritales</taxon>
        <taxon>Dimargaritaceae</taxon>
        <taxon>Tieghemiomyces</taxon>
    </lineage>
</organism>
<dbReference type="PANTHER" id="PTHR10279:SF10">
    <property type="entry name" value="ORNITHINE DECARBOXYLASE ANTIZYME"/>
    <property type="match status" value="1"/>
</dbReference>
<name>A0A9W8AFI6_9FUNG</name>
<evidence type="ECO:0000313" key="8">
    <source>
        <dbReference type="Proteomes" id="UP001150569"/>
    </source>
</evidence>
<dbReference type="InterPro" id="IPR038581">
    <property type="entry name" value="ODC_AZ_sf"/>
</dbReference>
<feature type="region of interest" description="Disordered" evidence="6">
    <location>
        <begin position="1"/>
        <end position="40"/>
    </location>
</feature>
<dbReference type="GO" id="GO:0005634">
    <property type="term" value="C:nucleus"/>
    <property type="evidence" value="ECO:0007669"/>
    <property type="project" value="TreeGrafter"/>
</dbReference>
<comment type="caution">
    <text evidence="7">The sequence shown here is derived from an EMBL/GenBank/DDBJ whole genome shotgun (WGS) entry which is preliminary data.</text>
</comment>
<evidence type="ECO:0000256" key="1">
    <source>
        <dbReference type="ARBA" id="ARBA00002307"/>
    </source>
</evidence>
<dbReference type="Gene3D" id="3.40.630.60">
    <property type="match status" value="1"/>
</dbReference>
<gene>
    <name evidence="7" type="ORF">IWQ60_000951</name>
</gene>
<dbReference type="SUPFAM" id="SSF55729">
    <property type="entry name" value="Acyl-CoA N-acyltransferases (Nat)"/>
    <property type="match status" value="1"/>
</dbReference>
<evidence type="ECO:0000256" key="4">
    <source>
        <dbReference type="ARBA" id="ARBA00017712"/>
    </source>
</evidence>
<accession>A0A9W8AFI6</accession>
<comment type="similarity">
    <text evidence="2">Belongs to the ODC antizyme family.</text>
</comment>
<dbReference type="Proteomes" id="UP001150569">
    <property type="component" value="Unassembled WGS sequence"/>
</dbReference>
<dbReference type="Pfam" id="PF02100">
    <property type="entry name" value="ODC_AZ"/>
    <property type="match status" value="1"/>
</dbReference>
<protein>
    <recommendedName>
        <fullName evidence="4">Ornithine decarboxylase antizyme</fullName>
    </recommendedName>
</protein>
<feature type="compositionally biased region" description="Polar residues" evidence="6">
    <location>
        <begin position="10"/>
        <end position="19"/>
    </location>
</feature>
<feature type="compositionally biased region" description="Basic and acidic residues" evidence="6">
    <location>
        <begin position="23"/>
        <end position="33"/>
    </location>
</feature>
<comment type="subunit">
    <text evidence="3">Interacts with ODC and thereby sterically blocks ODC homodimerization.</text>
</comment>
<evidence type="ECO:0000313" key="7">
    <source>
        <dbReference type="EMBL" id="KAJ1929677.1"/>
    </source>
</evidence>
<dbReference type="GO" id="GO:0045732">
    <property type="term" value="P:positive regulation of protein catabolic process"/>
    <property type="evidence" value="ECO:0007669"/>
    <property type="project" value="TreeGrafter"/>
</dbReference>
<evidence type="ECO:0000256" key="6">
    <source>
        <dbReference type="SAM" id="MobiDB-lite"/>
    </source>
</evidence>
<feature type="region of interest" description="Disordered" evidence="6">
    <location>
        <begin position="81"/>
        <end position="138"/>
    </location>
</feature>
<feature type="compositionally biased region" description="Low complexity" evidence="6">
    <location>
        <begin position="119"/>
        <end position="138"/>
    </location>
</feature>
<sequence>MIAYSRETLFASQEFSNNNDPEDSSHQQQHQDDFDLVPAQNSDHPLSVYCLERSASHRREKYYYHAGKKSGWCPGGVAAGAADPGTGSPGTDESEEDDSFASSSLRAGASCSARRELPRAVARSGSSTASSLGSSPGRLSACLSPPQLLTKALRSAPAPVVMTGGPVRASATTAGGLLRPRGEASSRRALRHEHLLDRLSTEHRLARTLFPTDRADAASAEMWIQAGDLAHRPVRPTVWKACEVAHQLFVQADGFAQLTDEEFRTVLLALLEFAEEARHDTAIVMAINRAQPGSADLVRAFLYAGFEMVHPATYQHNPDYVLVGYEL</sequence>
<dbReference type="AlphaFoldDB" id="A0A9W8AFI6"/>